<dbReference type="InterPro" id="IPR000757">
    <property type="entry name" value="Beta-glucanase-like"/>
</dbReference>
<dbReference type="InterPro" id="IPR013320">
    <property type="entry name" value="ConA-like_dom_sf"/>
</dbReference>
<dbReference type="CDD" id="cd02181">
    <property type="entry name" value="GH16_fungal_Lam16A_glucanase"/>
    <property type="match status" value="1"/>
</dbReference>
<comment type="caution">
    <text evidence="3">The sequence shown here is derived from an EMBL/GenBank/DDBJ whole genome shotgun (WGS) entry which is preliminary data.</text>
</comment>
<dbReference type="GO" id="GO:0004553">
    <property type="term" value="F:hydrolase activity, hydrolyzing O-glycosyl compounds"/>
    <property type="evidence" value="ECO:0007669"/>
    <property type="project" value="InterPro"/>
</dbReference>
<name>A0A409VSU3_9AGAR</name>
<organism evidence="3 4">
    <name type="scientific">Panaeolus cyanescens</name>
    <dbReference type="NCBI Taxonomy" id="181874"/>
    <lineage>
        <taxon>Eukaryota</taxon>
        <taxon>Fungi</taxon>
        <taxon>Dikarya</taxon>
        <taxon>Basidiomycota</taxon>
        <taxon>Agaricomycotina</taxon>
        <taxon>Agaricomycetes</taxon>
        <taxon>Agaricomycetidae</taxon>
        <taxon>Agaricales</taxon>
        <taxon>Agaricineae</taxon>
        <taxon>Galeropsidaceae</taxon>
        <taxon>Panaeolus</taxon>
    </lineage>
</organism>
<keyword evidence="4" id="KW-1185">Reference proteome</keyword>
<reference evidence="3 4" key="1">
    <citation type="journal article" date="2018" name="Evol. Lett.">
        <title>Horizontal gene cluster transfer increased hallucinogenic mushroom diversity.</title>
        <authorList>
            <person name="Reynolds H.T."/>
            <person name="Vijayakumar V."/>
            <person name="Gluck-Thaler E."/>
            <person name="Korotkin H.B."/>
            <person name="Matheny P.B."/>
            <person name="Slot J.C."/>
        </authorList>
    </citation>
    <scope>NUCLEOTIDE SEQUENCE [LARGE SCALE GENOMIC DNA]</scope>
    <source>
        <strain evidence="3 4">2629</strain>
    </source>
</reference>
<evidence type="ECO:0000313" key="3">
    <source>
        <dbReference type="EMBL" id="PPQ69266.1"/>
    </source>
</evidence>
<dbReference type="PANTHER" id="PTHR10963:SF24">
    <property type="entry name" value="GLYCOSIDASE C21B10.07-RELATED"/>
    <property type="match status" value="1"/>
</dbReference>
<accession>A0A409VSU3</accession>
<dbReference type="Pfam" id="PF26113">
    <property type="entry name" value="GH16_XgeA"/>
    <property type="match status" value="1"/>
</dbReference>
<feature type="chain" id="PRO_5019344802" description="GH16 domain-containing protein" evidence="1">
    <location>
        <begin position="22"/>
        <end position="369"/>
    </location>
</feature>
<keyword evidence="1" id="KW-0732">Signal</keyword>
<feature type="domain" description="GH16" evidence="2">
    <location>
        <begin position="76"/>
        <end position="303"/>
    </location>
</feature>
<evidence type="ECO:0000259" key="2">
    <source>
        <dbReference type="PROSITE" id="PS51762"/>
    </source>
</evidence>
<dbReference type="SUPFAM" id="SSF49899">
    <property type="entry name" value="Concanavalin A-like lectins/glucanases"/>
    <property type="match status" value="1"/>
</dbReference>
<dbReference type="Proteomes" id="UP000284842">
    <property type="component" value="Unassembled WGS sequence"/>
</dbReference>
<protein>
    <recommendedName>
        <fullName evidence="2">GH16 domain-containing protein</fullName>
    </recommendedName>
</protein>
<gene>
    <name evidence="3" type="ORF">CVT24_000072</name>
</gene>
<dbReference type="AlphaFoldDB" id="A0A409VSU3"/>
<dbReference type="InterPro" id="IPR050546">
    <property type="entry name" value="Glycosyl_Hydrlase_16"/>
</dbReference>
<dbReference type="InParanoid" id="A0A409VSU3"/>
<feature type="signal peptide" evidence="1">
    <location>
        <begin position="1"/>
        <end position="21"/>
    </location>
</feature>
<dbReference type="PROSITE" id="PS51762">
    <property type="entry name" value="GH16_2"/>
    <property type="match status" value="1"/>
</dbReference>
<evidence type="ECO:0000313" key="4">
    <source>
        <dbReference type="Proteomes" id="UP000284842"/>
    </source>
</evidence>
<dbReference type="STRING" id="181874.A0A409VSU3"/>
<dbReference type="OrthoDB" id="192832at2759"/>
<dbReference type="GO" id="GO:0009251">
    <property type="term" value="P:glucan catabolic process"/>
    <property type="evidence" value="ECO:0007669"/>
    <property type="project" value="TreeGrafter"/>
</dbReference>
<dbReference type="EMBL" id="NHTK01005989">
    <property type="protein sequence ID" value="PPQ69266.1"/>
    <property type="molecule type" value="Genomic_DNA"/>
</dbReference>
<dbReference type="PANTHER" id="PTHR10963">
    <property type="entry name" value="GLYCOSYL HYDROLASE-RELATED"/>
    <property type="match status" value="1"/>
</dbReference>
<evidence type="ECO:0000256" key="1">
    <source>
        <dbReference type="SAM" id="SignalP"/>
    </source>
</evidence>
<proteinExistence type="predicted"/>
<sequence>MLIPTHLSLLAVALFSTVVCGEPDSEDKRAFLQSLEAKFESYQQRNSFGNGSIQDPFRKQHLRRDVKGVNRNPDGSAFVWLPEDVYQGKNFFDAFDFFRWDDPTAGAVTYVNRTVAFEKKYAYVDDNGKVIMKPDITSHLPLGAHRESVRINTWKLYTGGLFILDLNRAPWGCAVWPAFWTVGMPKWPDFGEIDVLEGVHDNEHNQVAWHTNPGCWLDTTQQFTGNVTTGPDGHHHDNCDANINNNAGCAITEWSRASYGPYFEAQGGGVIAMKWDENDISVWSFFRAAIPDDILDGTPTPSSWGPPSAKLSSSKCDINKYYGNHTIVFNITFCGAWAGNSYIGTDCPGTCPERMMDPANFVVRGFFRY</sequence>
<dbReference type="Gene3D" id="2.60.120.200">
    <property type="match status" value="1"/>
</dbReference>